<dbReference type="PROSITE" id="PS00687">
    <property type="entry name" value="ALDEHYDE_DEHYDR_GLU"/>
    <property type="match status" value="1"/>
</dbReference>
<dbReference type="InterPro" id="IPR016161">
    <property type="entry name" value="Ald_DH/histidinol_DH"/>
</dbReference>
<name>A0ABW2UGF5_9RHOB</name>
<keyword evidence="1 3" id="KW-0560">Oxidoreductase</keyword>
<feature type="domain" description="Aldehyde dehydrogenase" evidence="5">
    <location>
        <begin position="17"/>
        <end position="466"/>
    </location>
</feature>
<dbReference type="InterPro" id="IPR016162">
    <property type="entry name" value="Ald_DH_N"/>
</dbReference>
<dbReference type="SUPFAM" id="SSF53720">
    <property type="entry name" value="ALDH-like"/>
    <property type="match status" value="1"/>
</dbReference>
<evidence type="ECO:0000256" key="2">
    <source>
        <dbReference type="PROSITE-ProRule" id="PRU10007"/>
    </source>
</evidence>
<dbReference type="Proteomes" id="UP001596516">
    <property type="component" value="Unassembled WGS sequence"/>
</dbReference>
<proteinExistence type="inferred from homology"/>
<dbReference type="EMBL" id="JBHTFQ010000002">
    <property type="protein sequence ID" value="MFC7703699.1"/>
    <property type="molecule type" value="Genomic_DNA"/>
</dbReference>
<dbReference type="Gene3D" id="3.40.309.10">
    <property type="entry name" value="Aldehyde Dehydrogenase, Chain A, domain 2"/>
    <property type="match status" value="1"/>
</dbReference>
<accession>A0ABW2UGF5</accession>
<dbReference type="RefSeq" id="WP_377400484.1">
    <property type="nucleotide sequence ID" value="NZ_JBHTFQ010000002.1"/>
</dbReference>
<keyword evidence="7" id="KW-1185">Reference proteome</keyword>
<dbReference type="InterPro" id="IPR016163">
    <property type="entry name" value="Ald_DH_C"/>
</dbReference>
<dbReference type="Gene3D" id="3.40.605.10">
    <property type="entry name" value="Aldehyde Dehydrogenase, Chain A, domain 1"/>
    <property type="match status" value="1"/>
</dbReference>
<dbReference type="InterPro" id="IPR015590">
    <property type="entry name" value="Aldehyde_DH_dom"/>
</dbReference>
<evidence type="ECO:0000313" key="6">
    <source>
        <dbReference type="EMBL" id="MFC7703699.1"/>
    </source>
</evidence>
<feature type="active site" evidence="2">
    <location>
        <position position="243"/>
    </location>
</feature>
<dbReference type="CDD" id="cd07106">
    <property type="entry name" value="ALDH_AldA-AAD23400"/>
    <property type="match status" value="1"/>
</dbReference>
<protein>
    <submittedName>
        <fullName evidence="6">Aldehyde dehydrogenase family protein</fullName>
    </submittedName>
</protein>
<dbReference type="InterPro" id="IPR029510">
    <property type="entry name" value="Ald_DH_CS_GLU"/>
</dbReference>
<comment type="caution">
    <text evidence="6">The sequence shown here is derived from an EMBL/GenBank/DDBJ whole genome shotgun (WGS) entry which is preliminary data.</text>
</comment>
<dbReference type="PROSITE" id="PS00070">
    <property type="entry name" value="ALDEHYDE_DEHYDR_CYS"/>
    <property type="match status" value="1"/>
</dbReference>
<feature type="region of interest" description="Disordered" evidence="4">
    <location>
        <begin position="1"/>
        <end position="34"/>
    </location>
</feature>
<comment type="similarity">
    <text evidence="3">Belongs to the aldehyde dehydrogenase family.</text>
</comment>
<dbReference type="InterPro" id="IPR016160">
    <property type="entry name" value="Ald_DH_CS_CYS"/>
</dbReference>
<reference evidence="7" key="1">
    <citation type="journal article" date="2019" name="Int. J. Syst. Evol. Microbiol.">
        <title>The Global Catalogue of Microorganisms (GCM) 10K type strain sequencing project: providing services to taxonomists for standard genome sequencing and annotation.</title>
        <authorList>
            <consortium name="The Broad Institute Genomics Platform"/>
            <consortium name="The Broad Institute Genome Sequencing Center for Infectious Disease"/>
            <person name="Wu L."/>
            <person name="Ma J."/>
        </authorList>
    </citation>
    <scope>NUCLEOTIDE SEQUENCE [LARGE SCALE GENOMIC DNA]</scope>
    <source>
        <strain evidence="7">CGMCC 1.12750</strain>
    </source>
</reference>
<evidence type="ECO:0000256" key="1">
    <source>
        <dbReference type="ARBA" id="ARBA00023002"/>
    </source>
</evidence>
<organism evidence="6 7">
    <name type="scientific">Plastorhodobacter daqingensis</name>
    <dbReference type="NCBI Taxonomy" id="1387281"/>
    <lineage>
        <taxon>Bacteria</taxon>
        <taxon>Pseudomonadati</taxon>
        <taxon>Pseudomonadota</taxon>
        <taxon>Alphaproteobacteria</taxon>
        <taxon>Rhodobacterales</taxon>
        <taxon>Paracoccaceae</taxon>
        <taxon>Plastorhodobacter</taxon>
    </lineage>
</organism>
<evidence type="ECO:0000256" key="3">
    <source>
        <dbReference type="RuleBase" id="RU003345"/>
    </source>
</evidence>
<dbReference type="PANTHER" id="PTHR11699">
    <property type="entry name" value="ALDEHYDE DEHYDROGENASE-RELATED"/>
    <property type="match status" value="1"/>
</dbReference>
<gene>
    <name evidence="6" type="ORF">ACFQXB_05780</name>
</gene>
<evidence type="ECO:0000313" key="7">
    <source>
        <dbReference type="Proteomes" id="UP001596516"/>
    </source>
</evidence>
<evidence type="ECO:0000259" key="5">
    <source>
        <dbReference type="Pfam" id="PF00171"/>
    </source>
</evidence>
<sequence length="468" mass="49743">MSEYTMLIGGQSRSTADHRDVENPATGEIVGRMPMGSRADLDDAVAAARAAFPGWAARPDAERQAACNAIAEALVRDQEELARLITQEQGKPLDGLGSRFEMGGCVGWTQATAALTLEPEVIQDNEAGRIELHRKPLGVVGSITPWNWPVLIAIWHVIPAIRTGNTVVIKPSPFTPLSTIRLIELMDAVLPPGVVNVITGPDSLGAAMSEHPGIDKIVFTGSIATGRKVMAGAAETLKRLTLELGGNDAGIVLPDADPKAIAQGLFWGAFINTGQTCGAMKRLYVHDSLHDRLCDELVALAQAIPMGNGLSEGTALGPLSNRMQFDRVRDLVEDARAAGGRILCGGAPGNGPGHFYPITIVSELRDGTRLVDEEQFGPVLPVIRYSDVDEVIARANDNPHGLGGSIWTSDPARGRDLAQRLECGTAWVNKHGAIQPNVPFGGVKSSGIGVEFGLEGLKEYTSVQTVWL</sequence>
<evidence type="ECO:0000256" key="4">
    <source>
        <dbReference type="SAM" id="MobiDB-lite"/>
    </source>
</evidence>
<dbReference type="Pfam" id="PF00171">
    <property type="entry name" value="Aldedh"/>
    <property type="match status" value="1"/>
</dbReference>
<dbReference type="InterPro" id="IPR044086">
    <property type="entry name" value="LUC3-like"/>
</dbReference>